<organism evidence="2 3">
    <name type="scientific">Streptomyces cinnamoneus</name>
    <name type="common">Streptoverticillium cinnamoneum</name>
    <dbReference type="NCBI Taxonomy" id="53446"/>
    <lineage>
        <taxon>Bacteria</taxon>
        <taxon>Bacillati</taxon>
        <taxon>Actinomycetota</taxon>
        <taxon>Actinomycetes</taxon>
        <taxon>Kitasatosporales</taxon>
        <taxon>Streptomycetaceae</taxon>
        <taxon>Streptomyces</taxon>
        <taxon>Streptomyces cinnamoneus group</taxon>
    </lineage>
</organism>
<comment type="caution">
    <text evidence="2">The sequence shown here is derived from an EMBL/GenBank/DDBJ whole genome shotgun (WGS) entry which is preliminary data.</text>
</comment>
<keyword evidence="1" id="KW-1133">Transmembrane helix</keyword>
<reference evidence="2" key="1">
    <citation type="journal article" date="2014" name="Int. J. Syst. Evol. Microbiol.">
        <title>Complete genome sequence of Corynebacterium casei LMG S-19264T (=DSM 44701T), isolated from a smear-ripened cheese.</title>
        <authorList>
            <consortium name="US DOE Joint Genome Institute (JGI-PGF)"/>
            <person name="Walter F."/>
            <person name="Albersmeier A."/>
            <person name="Kalinowski J."/>
            <person name="Ruckert C."/>
        </authorList>
    </citation>
    <scope>NUCLEOTIDE SEQUENCE</scope>
    <source>
        <strain evidence="2">JCM 4633</strain>
    </source>
</reference>
<sequence length="234" mass="25247">MSVQSSAPPSKGVNKATVLGWAVSIVFNVVLPMVTYQQLRDAGWSEFTALLVSGAWPVLDTVIHLIWQRRIDEFAVVTLIFMALTVIVTVVGPHSTRLLLVKESAVTGLFGVVCLVSLALPRPLMFYFGRKFGTDGTKEGLERWNGLWAEQPGFRRVMRTITTAWGVGYVVEAGTRIGLSYVLSTGTMVGLNSVLAYGVPVVLVTWTITYSKRARARGQAAMAAREAAAAAAAA</sequence>
<accession>A0A918U0I2</accession>
<evidence type="ECO:0000313" key="3">
    <source>
        <dbReference type="Proteomes" id="UP000646244"/>
    </source>
</evidence>
<feature type="transmembrane region" description="Helical" evidence="1">
    <location>
        <begin position="12"/>
        <end position="35"/>
    </location>
</feature>
<dbReference type="AlphaFoldDB" id="A0A918U0I2"/>
<keyword evidence="1" id="KW-0812">Transmembrane</keyword>
<feature type="transmembrane region" description="Helical" evidence="1">
    <location>
        <begin position="189"/>
        <end position="209"/>
    </location>
</feature>
<evidence type="ECO:0000256" key="1">
    <source>
        <dbReference type="SAM" id="Phobius"/>
    </source>
</evidence>
<evidence type="ECO:0008006" key="4">
    <source>
        <dbReference type="Google" id="ProtNLM"/>
    </source>
</evidence>
<proteinExistence type="predicted"/>
<dbReference type="Proteomes" id="UP000646244">
    <property type="component" value="Unassembled WGS sequence"/>
</dbReference>
<dbReference type="NCBIfam" id="NF041646">
    <property type="entry name" value="VC0807_fam"/>
    <property type="match status" value="1"/>
</dbReference>
<feature type="transmembrane region" description="Helical" evidence="1">
    <location>
        <begin position="164"/>
        <end position="183"/>
    </location>
</feature>
<protein>
    <recommendedName>
        <fullName evidence="4">DUF3159 domain-containing protein</fullName>
    </recommendedName>
</protein>
<name>A0A918U0I2_STRCJ</name>
<dbReference type="RefSeq" id="WP_190112397.1">
    <property type="nucleotide sequence ID" value="NZ_BMVB01000024.1"/>
</dbReference>
<reference evidence="2" key="2">
    <citation type="submission" date="2020-09" db="EMBL/GenBank/DDBJ databases">
        <authorList>
            <person name="Sun Q."/>
            <person name="Ohkuma M."/>
        </authorList>
    </citation>
    <scope>NUCLEOTIDE SEQUENCE</scope>
    <source>
        <strain evidence="2">JCM 4633</strain>
    </source>
</reference>
<dbReference type="EMBL" id="BMVB01000024">
    <property type="protein sequence ID" value="GHC67973.1"/>
    <property type="molecule type" value="Genomic_DNA"/>
</dbReference>
<keyword evidence="1" id="KW-0472">Membrane</keyword>
<feature type="transmembrane region" description="Helical" evidence="1">
    <location>
        <begin position="104"/>
        <end position="121"/>
    </location>
</feature>
<feature type="transmembrane region" description="Helical" evidence="1">
    <location>
        <begin position="74"/>
        <end position="92"/>
    </location>
</feature>
<evidence type="ECO:0000313" key="2">
    <source>
        <dbReference type="EMBL" id="GHC67973.1"/>
    </source>
</evidence>
<feature type="transmembrane region" description="Helical" evidence="1">
    <location>
        <begin position="47"/>
        <end position="67"/>
    </location>
</feature>
<gene>
    <name evidence="2" type="ORF">GCM10010507_52780</name>
</gene>